<dbReference type="RefSeq" id="WP_030350652.1">
    <property type="nucleotide sequence ID" value="NZ_AZSP01000246.1"/>
</dbReference>
<dbReference type="InterPro" id="IPR029045">
    <property type="entry name" value="ClpP/crotonase-like_dom_sf"/>
</dbReference>
<dbReference type="AlphaFoldDB" id="A0A2T7T1Q8"/>
<dbReference type="CDD" id="cd06558">
    <property type="entry name" value="crotonase-like"/>
    <property type="match status" value="1"/>
</dbReference>
<name>A0A2T7T1Q8_9ACTN</name>
<dbReference type="Proteomes" id="UP000245992">
    <property type="component" value="Unassembled WGS sequence"/>
</dbReference>
<keyword evidence="4" id="KW-1185">Reference proteome</keyword>
<reference evidence="3 4" key="1">
    <citation type="submission" date="2013-12" db="EMBL/GenBank/DDBJ databases">
        <title>Annotated genome of Streptomyces scopuliridis.</title>
        <authorList>
            <person name="Olson J.B."/>
        </authorList>
    </citation>
    <scope>NUCLEOTIDE SEQUENCE [LARGE SCALE GENOMIC DNA]</scope>
    <source>
        <strain evidence="3 4">RB72</strain>
    </source>
</reference>
<dbReference type="Pfam" id="PF00378">
    <property type="entry name" value="ECH_1"/>
    <property type="match status" value="1"/>
</dbReference>
<dbReference type="PANTHER" id="PTHR42964">
    <property type="entry name" value="ENOYL-COA HYDRATASE"/>
    <property type="match status" value="1"/>
</dbReference>
<dbReference type="PROSITE" id="PS00166">
    <property type="entry name" value="ENOYL_COA_HYDRATASE"/>
    <property type="match status" value="1"/>
</dbReference>
<dbReference type="InterPro" id="IPR051683">
    <property type="entry name" value="Enoyl-CoA_Hydratase/Isomerase"/>
</dbReference>
<dbReference type="STRING" id="1440053.GCA_000718095_01488"/>
<accession>A0A2T7T1Q8</accession>
<sequence>MDEFKALRVIQEGPVLRVELNSPETGNAVSGTLLDELLTVLSTLQDDPGIRVLILSGAGDDFCLGGDRAEFAEFLAADPTGASLRTLGKKARRVCDALATADVVTIARLHGGVIGAGLALAVFCDLRAGADDCRFRMPELALGMPPAWGGALPRLMQEAGAAKVRELLLTGNNFDAATAVELSVLHKVVPVEELDDAVQQWVRPMVRRSPAALRTAKVMLNAYGGANRLADTTLLDAELMTSALTAAAAASRHR</sequence>
<dbReference type="OrthoDB" id="5183239at2"/>
<organism evidence="3 4">
    <name type="scientific">Streptomyces scopuliridis RB72</name>
    <dbReference type="NCBI Taxonomy" id="1440053"/>
    <lineage>
        <taxon>Bacteria</taxon>
        <taxon>Bacillati</taxon>
        <taxon>Actinomycetota</taxon>
        <taxon>Actinomycetes</taxon>
        <taxon>Kitasatosporales</taxon>
        <taxon>Streptomycetaceae</taxon>
        <taxon>Streptomyces</taxon>
    </lineage>
</organism>
<evidence type="ECO:0000256" key="2">
    <source>
        <dbReference type="RuleBase" id="RU003707"/>
    </source>
</evidence>
<dbReference type="InterPro" id="IPR001753">
    <property type="entry name" value="Enoyl-CoA_hydra/iso"/>
</dbReference>
<evidence type="ECO:0000313" key="4">
    <source>
        <dbReference type="Proteomes" id="UP000245992"/>
    </source>
</evidence>
<dbReference type="GO" id="GO:0003824">
    <property type="term" value="F:catalytic activity"/>
    <property type="evidence" value="ECO:0007669"/>
    <property type="project" value="InterPro"/>
</dbReference>
<proteinExistence type="inferred from homology"/>
<dbReference type="Gene3D" id="3.90.226.10">
    <property type="entry name" value="2-enoyl-CoA Hydratase, Chain A, domain 1"/>
    <property type="match status" value="1"/>
</dbReference>
<dbReference type="PANTHER" id="PTHR42964:SF1">
    <property type="entry name" value="POLYKETIDE BIOSYNTHESIS ENOYL-COA HYDRATASE PKSH-RELATED"/>
    <property type="match status" value="1"/>
</dbReference>
<dbReference type="InterPro" id="IPR018376">
    <property type="entry name" value="Enoyl-CoA_hyd/isom_CS"/>
</dbReference>
<comment type="similarity">
    <text evidence="1 2">Belongs to the enoyl-CoA hydratase/isomerase family.</text>
</comment>
<dbReference type="EMBL" id="AZSP01000246">
    <property type="protein sequence ID" value="PVE09098.1"/>
    <property type="molecule type" value="Genomic_DNA"/>
</dbReference>
<evidence type="ECO:0000313" key="3">
    <source>
        <dbReference type="EMBL" id="PVE09098.1"/>
    </source>
</evidence>
<gene>
    <name evidence="3" type="ORF">Y717_05320</name>
</gene>
<protein>
    <submittedName>
        <fullName evidence="3">Enoyl-CoA hydratase</fullName>
    </submittedName>
</protein>
<comment type="caution">
    <text evidence="3">The sequence shown here is derived from an EMBL/GenBank/DDBJ whole genome shotgun (WGS) entry which is preliminary data.</text>
</comment>
<evidence type="ECO:0000256" key="1">
    <source>
        <dbReference type="ARBA" id="ARBA00005254"/>
    </source>
</evidence>
<dbReference type="SUPFAM" id="SSF52096">
    <property type="entry name" value="ClpP/crotonase"/>
    <property type="match status" value="1"/>
</dbReference>